<feature type="transmembrane region" description="Helical" evidence="1">
    <location>
        <begin position="64"/>
        <end position="85"/>
    </location>
</feature>
<keyword evidence="1" id="KW-1133">Transmembrane helix</keyword>
<organism evidence="2 3">
    <name type="scientific">Caloramator mitchellensis</name>
    <dbReference type="NCBI Taxonomy" id="908809"/>
    <lineage>
        <taxon>Bacteria</taxon>
        <taxon>Bacillati</taxon>
        <taxon>Bacillota</taxon>
        <taxon>Clostridia</taxon>
        <taxon>Eubacteriales</taxon>
        <taxon>Clostridiaceae</taxon>
        <taxon>Caloramator</taxon>
    </lineage>
</organism>
<accession>A0A0R3K6H1</accession>
<feature type="transmembrane region" description="Helical" evidence="1">
    <location>
        <begin position="12"/>
        <end position="30"/>
    </location>
</feature>
<keyword evidence="1" id="KW-0472">Membrane</keyword>
<evidence type="ECO:0000313" key="3">
    <source>
        <dbReference type="Proteomes" id="UP000052015"/>
    </source>
</evidence>
<dbReference type="AlphaFoldDB" id="A0A0R3K6H1"/>
<dbReference type="EMBL" id="LKHP01000001">
    <property type="protein sequence ID" value="KRQ88015.1"/>
    <property type="molecule type" value="Genomic_DNA"/>
</dbReference>
<feature type="transmembrane region" description="Helical" evidence="1">
    <location>
        <begin position="150"/>
        <end position="173"/>
    </location>
</feature>
<name>A0A0R3K6H1_CALMK</name>
<evidence type="ECO:0008006" key="4">
    <source>
        <dbReference type="Google" id="ProtNLM"/>
    </source>
</evidence>
<feature type="transmembrane region" description="Helical" evidence="1">
    <location>
        <begin position="36"/>
        <end position="52"/>
    </location>
</feature>
<evidence type="ECO:0000256" key="1">
    <source>
        <dbReference type="SAM" id="Phobius"/>
    </source>
</evidence>
<feature type="transmembrane region" description="Helical" evidence="1">
    <location>
        <begin position="179"/>
        <end position="205"/>
    </location>
</feature>
<sequence>MLDGDIMFRKIPILLIFMFIIITVLLTNYRVGIDKLITFSAVFIIIFFLLLFELKQTNVRKMAIISTLATLGGMLRIPFAIIPGLQPTTFIISVSGYTLGPTEGFIVGSIAAFISNFFLGHGPWTLWQMLGWGLCGLFFGWMKKIKLNRYFFALFCGLWGYIYGIILDMWYVVGFIKPISFYAIILGIIGSFPFDTMHAAGNVLLSLTFADKFINIINRFTTRFEVEYLD</sequence>
<feature type="transmembrane region" description="Helical" evidence="1">
    <location>
        <begin position="105"/>
        <end position="138"/>
    </location>
</feature>
<evidence type="ECO:0000313" key="2">
    <source>
        <dbReference type="EMBL" id="KRQ88015.1"/>
    </source>
</evidence>
<dbReference type="STRING" id="908809.ABG79_00181"/>
<proteinExistence type="predicted"/>
<dbReference type="Pfam" id="PF12822">
    <property type="entry name" value="ECF_trnsprt"/>
    <property type="match status" value="1"/>
</dbReference>
<keyword evidence="3" id="KW-1185">Reference proteome</keyword>
<dbReference type="Proteomes" id="UP000052015">
    <property type="component" value="Unassembled WGS sequence"/>
</dbReference>
<comment type="caution">
    <text evidence="2">The sequence shown here is derived from an EMBL/GenBank/DDBJ whole genome shotgun (WGS) entry which is preliminary data.</text>
</comment>
<dbReference type="InterPro" id="IPR024529">
    <property type="entry name" value="ECF_trnsprt_substrate-spec"/>
</dbReference>
<protein>
    <recommendedName>
        <fullName evidence="4">ECF transporter S component</fullName>
    </recommendedName>
</protein>
<dbReference type="GO" id="GO:0022857">
    <property type="term" value="F:transmembrane transporter activity"/>
    <property type="evidence" value="ECO:0007669"/>
    <property type="project" value="InterPro"/>
</dbReference>
<reference evidence="2 3" key="1">
    <citation type="submission" date="2015-09" db="EMBL/GenBank/DDBJ databases">
        <title>Draft genome sequence of a Caloramator mitchellensis, a moderate thermophile from the Great Artesian Basin of Australia.</title>
        <authorList>
            <person name="Patel B.K."/>
        </authorList>
    </citation>
    <scope>NUCLEOTIDE SEQUENCE [LARGE SCALE GENOMIC DNA]</scope>
    <source>
        <strain evidence="2 3">VF08</strain>
    </source>
</reference>
<keyword evidence="1" id="KW-0812">Transmembrane</keyword>
<dbReference type="Gene3D" id="1.10.1760.20">
    <property type="match status" value="1"/>
</dbReference>
<gene>
    <name evidence="2" type="ORF">ABG79_00181</name>
</gene>